<keyword evidence="3" id="KW-1185">Reference proteome</keyword>
<evidence type="ECO:0000256" key="1">
    <source>
        <dbReference type="SAM" id="MobiDB-lite"/>
    </source>
</evidence>
<dbReference type="InParanoid" id="A0A3P7DYY1"/>
<feature type="compositionally biased region" description="Polar residues" evidence="1">
    <location>
        <begin position="7"/>
        <end position="16"/>
    </location>
</feature>
<feature type="region of interest" description="Disordered" evidence="1">
    <location>
        <begin position="106"/>
        <end position="132"/>
    </location>
</feature>
<name>A0A3P7DYY1_WUCBA</name>
<gene>
    <name evidence="2" type="ORF">WBA_LOCUS8796</name>
</gene>
<protein>
    <submittedName>
        <fullName evidence="2">Uncharacterized protein</fullName>
    </submittedName>
</protein>
<proteinExistence type="predicted"/>
<reference evidence="2 3" key="1">
    <citation type="submission" date="2018-11" db="EMBL/GenBank/DDBJ databases">
        <authorList>
            <consortium name="Pathogen Informatics"/>
        </authorList>
    </citation>
    <scope>NUCLEOTIDE SEQUENCE [LARGE SCALE GENOMIC DNA]</scope>
</reference>
<dbReference type="AlphaFoldDB" id="A0A3P7DYY1"/>
<feature type="region of interest" description="Disordered" evidence="1">
    <location>
        <begin position="1"/>
        <end position="52"/>
    </location>
</feature>
<sequence length="132" mass="14664">MHKSSDSDALTFNIDSSKPRFLITSEPDPASPPNAPRFSHQKSSEKDLQESTISDFHLVIETSTGRKSSFSNLILPGETTTEKLQLEERPRKLSSGLKAFLAKEASEKMTLSPVHEDDENAESPSTERERCS</sequence>
<evidence type="ECO:0000313" key="3">
    <source>
        <dbReference type="Proteomes" id="UP000270924"/>
    </source>
</evidence>
<accession>A0A3P7DYY1</accession>
<organism evidence="2 3">
    <name type="scientific">Wuchereria bancrofti</name>
    <dbReference type="NCBI Taxonomy" id="6293"/>
    <lineage>
        <taxon>Eukaryota</taxon>
        <taxon>Metazoa</taxon>
        <taxon>Ecdysozoa</taxon>
        <taxon>Nematoda</taxon>
        <taxon>Chromadorea</taxon>
        <taxon>Rhabditida</taxon>
        <taxon>Spirurina</taxon>
        <taxon>Spiruromorpha</taxon>
        <taxon>Filarioidea</taxon>
        <taxon>Onchocercidae</taxon>
        <taxon>Wuchereria</taxon>
    </lineage>
</organism>
<evidence type="ECO:0000313" key="2">
    <source>
        <dbReference type="EMBL" id="VDM15410.1"/>
    </source>
</evidence>
<dbReference type="Proteomes" id="UP000270924">
    <property type="component" value="Unassembled WGS sequence"/>
</dbReference>
<dbReference type="EMBL" id="UYWW01007768">
    <property type="protein sequence ID" value="VDM15410.1"/>
    <property type="molecule type" value="Genomic_DNA"/>
</dbReference>